<dbReference type="EMBL" id="RSEC01000061">
    <property type="protein sequence ID" value="RSD09577.1"/>
    <property type="molecule type" value="Genomic_DNA"/>
</dbReference>
<name>A0A3R9DCR4_9PSEU</name>
<dbReference type="OrthoDB" id="7869604at2"/>
<evidence type="ECO:0000256" key="1">
    <source>
        <dbReference type="SAM" id="MobiDB-lite"/>
    </source>
</evidence>
<feature type="region of interest" description="Disordered" evidence="1">
    <location>
        <begin position="55"/>
        <end position="75"/>
    </location>
</feature>
<sequence>MGTPDGFAHRVDERGTVTITHHGRPAGTLRGAAAARFLAAVARGDDPQLLMARVTGNYKHGNERRAREHPRNRGR</sequence>
<feature type="compositionally biased region" description="Basic and acidic residues" evidence="1">
    <location>
        <begin position="60"/>
        <end position="75"/>
    </location>
</feature>
<proteinExistence type="predicted"/>
<accession>A0A3R9DCR4</accession>
<protein>
    <submittedName>
        <fullName evidence="2">Uncharacterized protein</fullName>
    </submittedName>
</protein>
<dbReference type="RefSeq" id="WP_125315512.1">
    <property type="nucleotide sequence ID" value="NZ_RSEC01000061.1"/>
</dbReference>
<dbReference type="AlphaFoldDB" id="A0A3R9DCR4"/>
<evidence type="ECO:0000313" key="2">
    <source>
        <dbReference type="EMBL" id="RSD09577.1"/>
    </source>
</evidence>
<evidence type="ECO:0000313" key="3">
    <source>
        <dbReference type="Proteomes" id="UP000267081"/>
    </source>
</evidence>
<comment type="caution">
    <text evidence="2">The sequence shown here is derived from an EMBL/GenBank/DDBJ whole genome shotgun (WGS) entry which is preliminary data.</text>
</comment>
<gene>
    <name evidence="2" type="ORF">EIY87_41900</name>
</gene>
<organism evidence="2 3">
    <name type="scientific">Amycolatopsis eburnea</name>
    <dbReference type="NCBI Taxonomy" id="2267691"/>
    <lineage>
        <taxon>Bacteria</taxon>
        <taxon>Bacillati</taxon>
        <taxon>Actinomycetota</taxon>
        <taxon>Actinomycetes</taxon>
        <taxon>Pseudonocardiales</taxon>
        <taxon>Pseudonocardiaceae</taxon>
        <taxon>Amycolatopsis</taxon>
    </lineage>
</organism>
<reference evidence="2 3" key="1">
    <citation type="submission" date="2018-12" db="EMBL/GenBank/DDBJ databases">
        <title>Amycolatopsis eburnea sp. nov. actinomycete associate with arbuscular mycorrhiza fungal spore.</title>
        <authorList>
            <person name="Lumyong S."/>
            <person name="Chaiya L."/>
        </authorList>
    </citation>
    <scope>NUCLEOTIDE SEQUENCE [LARGE SCALE GENOMIC DNA]</scope>
    <source>
        <strain evidence="2 3">GLM-1</strain>
    </source>
</reference>
<dbReference type="Proteomes" id="UP000267081">
    <property type="component" value="Unassembled WGS sequence"/>
</dbReference>
<keyword evidence="3" id="KW-1185">Reference proteome</keyword>